<keyword evidence="5" id="KW-0507">mRNA processing</keyword>
<comment type="caution">
    <text evidence="9">The sequence shown here is derived from an EMBL/GenBank/DDBJ whole genome shotgun (WGS) entry which is preliminary data.</text>
</comment>
<dbReference type="EMBL" id="SDAM02000114">
    <property type="protein sequence ID" value="KAH6828987.1"/>
    <property type="molecule type" value="Genomic_DNA"/>
</dbReference>
<evidence type="ECO:0000256" key="1">
    <source>
        <dbReference type="ARBA" id="ARBA00003632"/>
    </source>
</evidence>
<reference evidence="9 10" key="1">
    <citation type="journal article" date="2021" name="Nat. Commun.">
        <title>Incipient diploidization of the medicinal plant Perilla within 10,000 years.</title>
        <authorList>
            <person name="Zhang Y."/>
            <person name="Shen Q."/>
            <person name="Leng L."/>
            <person name="Zhang D."/>
            <person name="Chen S."/>
            <person name="Shi Y."/>
            <person name="Ning Z."/>
            <person name="Chen S."/>
        </authorList>
    </citation>
    <scope>NUCLEOTIDE SEQUENCE [LARGE SCALE GENOMIC DNA]</scope>
    <source>
        <strain evidence="10">cv. PC099</strain>
    </source>
</reference>
<feature type="domain" description="U4/U6.U5 small nuclear ribonucleoprotein 27kDa protein" evidence="8">
    <location>
        <begin position="42"/>
        <end position="95"/>
    </location>
</feature>
<dbReference type="GO" id="GO:0071011">
    <property type="term" value="C:precatalytic spliceosome"/>
    <property type="evidence" value="ECO:0007669"/>
    <property type="project" value="TreeGrafter"/>
</dbReference>
<protein>
    <submittedName>
        <fullName evidence="9">U4/U6.U5 small nuclear ribonucleoprotein</fullName>
    </submittedName>
</protein>
<organism evidence="9 10">
    <name type="scientific">Perilla frutescens var. hirtella</name>
    <name type="common">Perilla citriodora</name>
    <name type="synonym">Perilla setoyensis</name>
    <dbReference type="NCBI Taxonomy" id="608512"/>
    <lineage>
        <taxon>Eukaryota</taxon>
        <taxon>Viridiplantae</taxon>
        <taxon>Streptophyta</taxon>
        <taxon>Embryophyta</taxon>
        <taxon>Tracheophyta</taxon>
        <taxon>Spermatophyta</taxon>
        <taxon>Magnoliopsida</taxon>
        <taxon>eudicotyledons</taxon>
        <taxon>Gunneridae</taxon>
        <taxon>Pentapetalae</taxon>
        <taxon>asterids</taxon>
        <taxon>lamiids</taxon>
        <taxon>Lamiales</taxon>
        <taxon>Lamiaceae</taxon>
        <taxon>Nepetoideae</taxon>
        <taxon>Elsholtzieae</taxon>
        <taxon>Perilla</taxon>
    </lineage>
</organism>
<dbReference type="InterPro" id="IPR013957">
    <property type="entry name" value="SNRNP27"/>
</dbReference>
<evidence type="ECO:0000259" key="8">
    <source>
        <dbReference type="Pfam" id="PF08648"/>
    </source>
</evidence>
<dbReference type="PANTHER" id="PTHR31077">
    <property type="entry name" value="U4/U6.U5 SMALL NUCLEAR RIBONUCLEOPROTEIN 27 KDA PROTEIN"/>
    <property type="match status" value="1"/>
</dbReference>
<dbReference type="GO" id="GO:0008380">
    <property type="term" value="P:RNA splicing"/>
    <property type="evidence" value="ECO:0007669"/>
    <property type="project" value="UniProtKB-KW"/>
</dbReference>
<comment type="similarity">
    <text evidence="3">Belongs to the SNUT3 family.</text>
</comment>
<accession>A0AAD4P7U9</accession>
<comment type="function">
    <text evidence="1">May play a role in mRNA splicing.</text>
</comment>
<comment type="subunit">
    <text evidence="4">Part of a tri-snRNP complex.</text>
</comment>
<proteinExistence type="inferred from homology"/>
<dbReference type="Pfam" id="PF08648">
    <property type="entry name" value="SNRNP27"/>
    <property type="match status" value="1"/>
</dbReference>
<evidence type="ECO:0000256" key="7">
    <source>
        <dbReference type="ARBA" id="ARBA00023242"/>
    </source>
</evidence>
<sequence length="113" mass="12826">MKSLLPLLKSYFFLPKAKGDDIDSNNEDNKDGDLMDEDEMEMEMEMMKKFGMPVGFDSTKRKPVTGNDVGATMNVTKRQLCQYMNCRGGFNRPLPMDVIGDRRLTLQFALSAC</sequence>
<dbReference type="PANTHER" id="PTHR31077:SF1">
    <property type="entry name" value="U4_U6.U5 SMALL NUCLEAR RIBONUCLEOPROTEIN 27 KDA PROTEIN"/>
    <property type="match status" value="1"/>
</dbReference>
<evidence type="ECO:0000256" key="3">
    <source>
        <dbReference type="ARBA" id="ARBA00008218"/>
    </source>
</evidence>
<evidence type="ECO:0000256" key="6">
    <source>
        <dbReference type="ARBA" id="ARBA00023187"/>
    </source>
</evidence>
<keyword evidence="10" id="KW-1185">Reference proteome</keyword>
<keyword evidence="7" id="KW-0539">Nucleus</keyword>
<dbReference type="AlphaFoldDB" id="A0AAD4P7U9"/>
<evidence type="ECO:0000256" key="2">
    <source>
        <dbReference type="ARBA" id="ARBA00004123"/>
    </source>
</evidence>
<evidence type="ECO:0000313" key="9">
    <source>
        <dbReference type="EMBL" id="KAH6828987.1"/>
    </source>
</evidence>
<gene>
    <name evidence="9" type="ORF">C2S53_012171</name>
</gene>
<keyword evidence="9" id="KW-0687">Ribonucleoprotein</keyword>
<keyword evidence="6" id="KW-0508">mRNA splicing</keyword>
<comment type="subcellular location">
    <subcellularLocation>
        <location evidence="2">Nucleus</location>
    </subcellularLocation>
</comment>
<evidence type="ECO:0000256" key="5">
    <source>
        <dbReference type="ARBA" id="ARBA00022664"/>
    </source>
</evidence>
<dbReference type="Proteomes" id="UP001190926">
    <property type="component" value="Unassembled WGS sequence"/>
</dbReference>
<name>A0AAD4P7U9_PERFH</name>
<evidence type="ECO:0000313" key="10">
    <source>
        <dbReference type="Proteomes" id="UP001190926"/>
    </source>
</evidence>
<evidence type="ECO:0000256" key="4">
    <source>
        <dbReference type="ARBA" id="ARBA00011825"/>
    </source>
</evidence>
<dbReference type="GO" id="GO:0006397">
    <property type="term" value="P:mRNA processing"/>
    <property type="evidence" value="ECO:0007669"/>
    <property type="project" value="UniProtKB-KW"/>
</dbReference>